<keyword evidence="2 7" id="KW-0349">Heme</keyword>
<dbReference type="PANTHER" id="PTHR24291">
    <property type="entry name" value="CYTOCHROME P450 FAMILY 4"/>
    <property type="match status" value="1"/>
</dbReference>
<dbReference type="PRINTS" id="PR00463">
    <property type="entry name" value="EP450I"/>
</dbReference>
<dbReference type="AlphaFoldDB" id="B0FSR7"/>
<dbReference type="InterPro" id="IPR050196">
    <property type="entry name" value="Cytochrome_P450_Monoox"/>
</dbReference>
<comment type="similarity">
    <text evidence="1 8">Belongs to the cytochrome P450 family.</text>
</comment>
<keyword evidence="9" id="KW-1133">Transmembrane helix</keyword>
<dbReference type="Pfam" id="PF00067">
    <property type="entry name" value="p450"/>
    <property type="match status" value="1"/>
</dbReference>
<dbReference type="SUPFAM" id="SSF48264">
    <property type="entry name" value="Cytochrome P450"/>
    <property type="match status" value="1"/>
</dbReference>
<keyword evidence="3 7" id="KW-0479">Metal-binding</keyword>
<organism evidence="10">
    <name type="scientific">Tetrahymena thermophila</name>
    <dbReference type="NCBI Taxonomy" id="5911"/>
    <lineage>
        <taxon>Eukaryota</taxon>
        <taxon>Sar</taxon>
        <taxon>Alveolata</taxon>
        <taxon>Ciliophora</taxon>
        <taxon>Intramacronucleata</taxon>
        <taxon>Oligohymenophorea</taxon>
        <taxon>Hymenostomatida</taxon>
        <taxon>Tetrahymenina</taxon>
        <taxon>Tetrahymenidae</taxon>
        <taxon>Tetrahymena</taxon>
    </lineage>
</organism>
<dbReference type="InterPro" id="IPR002401">
    <property type="entry name" value="Cyt_P450_E_grp-I"/>
</dbReference>
<dbReference type="GO" id="GO:0004497">
    <property type="term" value="F:monooxygenase activity"/>
    <property type="evidence" value="ECO:0007669"/>
    <property type="project" value="UniProtKB-KW"/>
</dbReference>
<keyword evidence="6 8" id="KW-0503">Monooxygenase</keyword>
<evidence type="ECO:0000256" key="8">
    <source>
        <dbReference type="RuleBase" id="RU000461"/>
    </source>
</evidence>
<comment type="cofactor">
    <cofactor evidence="7">
        <name>heme</name>
        <dbReference type="ChEBI" id="CHEBI:30413"/>
    </cofactor>
</comment>
<keyword evidence="5 7" id="KW-0408">Iron</keyword>
<evidence type="ECO:0000256" key="6">
    <source>
        <dbReference type="ARBA" id="ARBA00023033"/>
    </source>
</evidence>
<feature type="transmembrane region" description="Helical" evidence="9">
    <location>
        <begin position="6"/>
        <end position="23"/>
    </location>
</feature>
<accession>B0FSR7</accession>
<dbReference type="PRINTS" id="PR00385">
    <property type="entry name" value="P450"/>
</dbReference>
<dbReference type="EMBL" id="EU349029">
    <property type="protein sequence ID" value="ABY59960.1"/>
    <property type="molecule type" value="Genomic_DNA"/>
</dbReference>
<evidence type="ECO:0000256" key="9">
    <source>
        <dbReference type="SAM" id="Phobius"/>
    </source>
</evidence>
<protein>
    <submittedName>
        <fullName evidence="10">Cytochrome P450 monooxygenase CYP5005A2</fullName>
    </submittedName>
</protein>
<dbReference type="GO" id="GO:0005506">
    <property type="term" value="F:iron ion binding"/>
    <property type="evidence" value="ECO:0007669"/>
    <property type="project" value="InterPro"/>
</dbReference>
<sequence>MLLNSIIISFVIILIIYKFLLYPKLRLIQIKRKYGDKIKVIHHYGPGLLVEYKKSYTQNKDSLSFLRQMAYQNGKSIQAYAFNIGTNVGYSFVDPELIKQVHQNHDAFQKIDVSQAIAYLFSNSLLFATGKSWQKQRQFLGKSFHYDEIKNYFPSIKDICLKVSDRISEELIQNPNKEIKVVKTCEQITSEVVFRAFFGATSENIFISTENGSTKIPISQELVSVIMDSFRILQQSKLIQLKSQLLKRKTFNIFPLKEEKKLLNRLITLKQACKNIVLKRKEELVSDPSLYKKNFIDLYLKEIIQNSNNEITIEEIVDNFCALFFAGTDTTGNMTGAALYFLSLNPKIQQEAREEVMQIIKQKANSSDLKDIYNYLSFEDLTKLDLINSILKESLRLLPPASGVLPRISNRDIKIGQFEVKKGDLVNTHFIYHQSNPEVYENQDQFNPYRWMKGKEQNNAFNFTPFSLGPRNCIGQHLAMIEGKCILINFLINFDIMPIPQKQVQYEMKVIYGLQPDDLVYFRKRNN</sequence>
<dbReference type="InterPro" id="IPR001128">
    <property type="entry name" value="Cyt_P450"/>
</dbReference>
<gene>
    <name evidence="10" type="primary">CYP</name>
</gene>
<evidence type="ECO:0000256" key="1">
    <source>
        <dbReference type="ARBA" id="ARBA00010617"/>
    </source>
</evidence>
<dbReference type="InterPro" id="IPR036396">
    <property type="entry name" value="Cyt_P450_sf"/>
</dbReference>
<dbReference type="CDD" id="cd20621">
    <property type="entry name" value="CYP5011A1-like"/>
    <property type="match status" value="1"/>
</dbReference>
<dbReference type="PANTHER" id="PTHR24291:SF50">
    <property type="entry name" value="BIFUNCTIONAL ALBAFLAVENONE MONOOXYGENASE_TERPENE SYNTHASE"/>
    <property type="match status" value="1"/>
</dbReference>
<reference evidence="10" key="1">
    <citation type="journal article" date="2009" name="BMC Genomics">
        <title>Genome-wide identification and characterization of cytochrome P450 monooxygenase genes in the ciliate Tetrahymena thermophila.</title>
        <authorList>
            <person name="Fu C."/>
            <person name="Xiong J."/>
            <person name="Miao W."/>
        </authorList>
    </citation>
    <scope>NUCLEOTIDE SEQUENCE</scope>
    <source>
        <strain evidence="10">SB210</strain>
    </source>
</reference>
<dbReference type="InterPro" id="IPR017972">
    <property type="entry name" value="Cyt_P450_CS"/>
</dbReference>
<name>B0FSR7_TETTH</name>
<evidence type="ECO:0000256" key="5">
    <source>
        <dbReference type="ARBA" id="ARBA00023004"/>
    </source>
</evidence>
<dbReference type="Gene3D" id="1.10.630.10">
    <property type="entry name" value="Cytochrome P450"/>
    <property type="match status" value="1"/>
</dbReference>
<dbReference type="GO" id="GO:0020037">
    <property type="term" value="F:heme binding"/>
    <property type="evidence" value="ECO:0007669"/>
    <property type="project" value="InterPro"/>
</dbReference>
<feature type="binding site" description="axial binding residue" evidence="7">
    <location>
        <position position="473"/>
    </location>
    <ligand>
        <name>heme</name>
        <dbReference type="ChEBI" id="CHEBI:30413"/>
    </ligand>
    <ligandPart>
        <name>Fe</name>
        <dbReference type="ChEBI" id="CHEBI:18248"/>
    </ligandPart>
</feature>
<keyword evidence="9" id="KW-0472">Membrane</keyword>
<evidence type="ECO:0000256" key="7">
    <source>
        <dbReference type="PIRSR" id="PIRSR602401-1"/>
    </source>
</evidence>
<evidence type="ECO:0000256" key="3">
    <source>
        <dbReference type="ARBA" id="ARBA00022723"/>
    </source>
</evidence>
<proteinExistence type="inferred from homology"/>
<keyword evidence="9" id="KW-0812">Transmembrane</keyword>
<dbReference type="GO" id="GO:0016705">
    <property type="term" value="F:oxidoreductase activity, acting on paired donors, with incorporation or reduction of molecular oxygen"/>
    <property type="evidence" value="ECO:0007669"/>
    <property type="project" value="InterPro"/>
</dbReference>
<evidence type="ECO:0000313" key="10">
    <source>
        <dbReference type="EMBL" id="ABY59960.1"/>
    </source>
</evidence>
<keyword evidence="4 8" id="KW-0560">Oxidoreductase</keyword>
<dbReference type="PROSITE" id="PS00086">
    <property type="entry name" value="CYTOCHROME_P450"/>
    <property type="match status" value="1"/>
</dbReference>
<evidence type="ECO:0000256" key="2">
    <source>
        <dbReference type="ARBA" id="ARBA00022617"/>
    </source>
</evidence>
<evidence type="ECO:0000256" key="4">
    <source>
        <dbReference type="ARBA" id="ARBA00023002"/>
    </source>
</evidence>